<feature type="domain" description="DNA polymerase epsilon subunit B N-terminal" evidence="9">
    <location>
        <begin position="3"/>
        <end position="70"/>
    </location>
</feature>
<dbReference type="GO" id="GO:0003677">
    <property type="term" value="F:DNA binding"/>
    <property type="evidence" value="ECO:0007669"/>
    <property type="project" value="UniProtKB-KW"/>
</dbReference>
<reference evidence="10 11" key="1">
    <citation type="journal article" date="2011" name="Genome Res.">
        <title>Phylogeny-wide analysis of social amoeba genomes highlights ancient origins for complex intercellular communication.</title>
        <authorList>
            <person name="Heidel A.J."/>
            <person name="Lawal H.M."/>
            <person name="Felder M."/>
            <person name="Schilde C."/>
            <person name="Helps N.R."/>
            <person name="Tunggal B."/>
            <person name="Rivero F."/>
            <person name="John U."/>
            <person name="Schleicher M."/>
            <person name="Eichinger L."/>
            <person name="Platzer M."/>
            <person name="Noegel A.A."/>
            <person name="Schaap P."/>
            <person name="Gloeckner G."/>
        </authorList>
    </citation>
    <scope>NUCLEOTIDE SEQUENCE [LARGE SCALE GENOMIC DNA]</scope>
    <source>
        <strain evidence="11">ATCC 26659 / Pp 5 / PN500</strain>
    </source>
</reference>
<dbReference type="InParanoid" id="D3BQD4"/>
<dbReference type="GO" id="GO:0006261">
    <property type="term" value="P:DNA-templated DNA replication"/>
    <property type="evidence" value="ECO:0007669"/>
    <property type="project" value="InterPro"/>
</dbReference>
<feature type="domain" description="DNA polymerase alpha/delta/epsilon subunit B" evidence="8">
    <location>
        <begin position="279"/>
        <end position="481"/>
    </location>
</feature>
<keyword evidence="5" id="KW-0539">Nucleus</keyword>
<comment type="caution">
    <text evidence="10">The sequence shown here is derived from an EMBL/GenBank/DDBJ whole genome shotgun (WGS) entry which is preliminary data.</text>
</comment>
<evidence type="ECO:0000256" key="7">
    <source>
        <dbReference type="SAM" id="MobiDB-lite"/>
    </source>
</evidence>
<keyword evidence="4" id="KW-0238">DNA-binding</keyword>
<dbReference type="GO" id="GO:0008622">
    <property type="term" value="C:epsilon DNA polymerase complex"/>
    <property type="evidence" value="ECO:0007669"/>
    <property type="project" value="InterPro"/>
</dbReference>
<dbReference type="Pfam" id="PF04042">
    <property type="entry name" value="DNA_pol_E_B"/>
    <property type="match status" value="1"/>
</dbReference>
<dbReference type="GeneID" id="31365590"/>
<dbReference type="RefSeq" id="XP_020428486.1">
    <property type="nucleotide sequence ID" value="XM_020580901.1"/>
</dbReference>
<gene>
    <name evidence="10" type="ORF">PPL_10119</name>
</gene>
<evidence type="ECO:0000256" key="4">
    <source>
        <dbReference type="ARBA" id="ARBA00023125"/>
    </source>
</evidence>
<evidence type="ECO:0000259" key="9">
    <source>
        <dbReference type="Pfam" id="PF12213"/>
    </source>
</evidence>
<comment type="similarity">
    <text evidence="2">Belongs to the DNA polymerase epsilon subunit B family.</text>
</comment>
<evidence type="ECO:0000259" key="8">
    <source>
        <dbReference type="Pfam" id="PF04042"/>
    </source>
</evidence>
<dbReference type="Pfam" id="PF12213">
    <property type="entry name" value="Dpoe2NT"/>
    <property type="match status" value="1"/>
</dbReference>
<dbReference type="Gene3D" id="3.60.21.50">
    <property type="match status" value="1"/>
</dbReference>
<dbReference type="GO" id="GO:0042276">
    <property type="term" value="P:error-prone translesion synthesis"/>
    <property type="evidence" value="ECO:0007669"/>
    <property type="project" value="TreeGrafter"/>
</dbReference>
<dbReference type="Proteomes" id="UP000001396">
    <property type="component" value="Unassembled WGS sequence"/>
</dbReference>
<protein>
    <recommendedName>
        <fullName evidence="6">DNA polymerase II subunit 2</fullName>
    </recommendedName>
</protein>
<evidence type="ECO:0000313" key="11">
    <source>
        <dbReference type="Proteomes" id="UP000001396"/>
    </source>
</evidence>
<name>D3BQD4_HETP5</name>
<proteinExistence type="inferred from homology"/>
<feature type="compositionally biased region" description="Polar residues" evidence="7">
    <location>
        <begin position="546"/>
        <end position="556"/>
    </location>
</feature>
<feature type="region of interest" description="Disordered" evidence="7">
    <location>
        <begin position="526"/>
        <end position="650"/>
    </location>
</feature>
<dbReference type="AlphaFoldDB" id="D3BQD4"/>
<evidence type="ECO:0000256" key="6">
    <source>
        <dbReference type="ARBA" id="ARBA00032930"/>
    </source>
</evidence>
<evidence type="ECO:0000256" key="2">
    <source>
        <dbReference type="ARBA" id="ARBA00009560"/>
    </source>
</evidence>
<dbReference type="InterPro" id="IPR007185">
    <property type="entry name" value="DNA_pol_a/d/e_bsu"/>
</dbReference>
<feature type="compositionally biased region" description="Acidic residues" evidence="7">
    <location>
        <begin position="526"/>
        <end position="541"/>
    </location>
</feature>
<dbReference type="STRING" id="670386.D3BQD4"/>
<dbReference type="PANTHER" id="PTHR12708">
    <property type="entry name" value="DNA POLYMERASE EPSILON SUBUNIT B"/>
    <property type="match status" value="1"/>
</dbReference>
<dbReference type="OMA" id="FFCEGCF"/>
<feature type="compositionally biased region" description="Acidic residues" evidence="7">
    <location>
        <begin position="603"/>
        <end position="614"/>
    </location>
</feature>
<evidence type="ECO:0000256" key="1">
    <source>
        <dbReference type="ARBA" id="ARBA00004123"/>
    </source>
</evidence>
<dbReference type="InterPro" id="IPR016266">
    <property type="entry name" value="POLE2"/>
</dbReference>
<dbReference type="EMBL" id="ADBJ01000047">
    <property type="protein sequence ID" value="EFA76354.1"/>
    <property type="molecule type" value="Genomic_DNA"/>
</dbReference>
<evidence type="ECO:0000256" key="5">
    <source>
        <dbReference type="ARBA" id="ARBA00023242"/>
    </source>
</evidence>
<keyword evidence="3" id="KW-0235">DNA replication</keyword>
<organism evidence="10 11">
    <name type="scientific">Heterostelium pallidum (strain ATCC 26659 / Pp 5 / PN500)</name>
    <name type="common">Cellular slime mold</name>
    <name type="synonym">Polysphondylium pallidum</name>
    <dbReference type="NCBI Taxonomy" id="670386"/>
    <lineage>
        <taxon>Eukaryota</taxon>
        <taxon>Amoebozoa</taxon>
        <taxon>Evosea</taxon>
        <taxon>Eumycetozoa</taxon>
        <taxon>Dictyostelia</taxon>
        <taxon>Acytosteliales</taxon>
        <taxon>Acytosteliaceae</taxon>
        <taxon>Heterostelium</taxon>
    </lineage>
</organism>
<comment type="subcellular location">
    <subcellularLocation>
        <location evidence="1">Nucleus</location>
    </subcellularLocation>
</comment>
<evidence type="ECO:0000313" key="10">
    <source>
        <dbReference type="EMBL" id="EFA76354.1"/>
    </source>
</evidence>
<dbReference type="FunCoup" id="D3BQD4">
    <property type="interactions" value="436"/>
</dbReference>
<dbReference type="PANTHER" id="PTHR12708:SF0">
    <property type="entry name" value="DNA POLYMERASE EPSILON SUBUNIT 2"/>
    <property type="match status" value="1"/>
</dbReference>
<dbReference type="InterPro" id="IPR024639">
    <property type="entry name" value="DNA_pol_e_bsu_N"/>
</dbReference>
<accession>D3BQD4</accession>
<dbReference type="Gene3D" id="1.10.8.60">
    <property type="match status" value="1"/>
</dbReference>
<keyword evidence="11" id="KW-1185">Reference proteome</keyword>
<evidence type="ECO:0000256" key="3">
    <source>
        <dbReference type="ARBA" id="ARBA00022705"/>
    </source>
</evidence>
<sequence length="650" mass="74601">MDIQLKKNITKTFQLNGLILKKDAFTYLADLNESKEDLLEIVSIITKNIDKSTLTGNYVDKLALEKCIKDIKSQNDITSIESDALKVIDAFSAPLFSFDLAKRQFLKVEQPNRSLHGDAKSKADLFRRRYLSVLQRVERHQFFSKPVLPNEQQSRDYNSITPLNSLLGNPGKKYVLGTISQIEEGSYHIEDLNKNVPLDIENATFSGLVTENTIVQAYGELVNGVFVADEIMLPIVEEREESLRHLQGIGDMFGARPSDKLAARLLEYERDPDTEDNALVFLSDVWLDSPMVMNKLNLLFYGHKELPPFAFIFMGNFTEKPLIAGTQYKLKTYFDQLASLIQKYPTVQSKSKFIFIPGPTDPTGSLLNILPKFPIPDTFVRNFKNKISNAIFTTNPCRIRYCSQEIVIFRDDIVNRMRRHCIKEPSNQLDITQHLLENICSNSHLCNLPLEIRPIYWNFDHALSLYPLPNVLVLSDKYNQYQHDYQNTNCFNPSSFSTDFSFSNYYPAKKECLFCRVPDNIEELEVESETMDDQDVDEPQVAEDYNNPQNTSDISMDSQIDDENNQSQDQDEHSSGGEELESGDDHNNDDQSDNSNYNNHSDEELEDLDEQEEVVVDHQQSQKIYLDSEVSKEADANNEQEVDNFSFEFD</sequence>